<protein>
    <submittedName>
        <fullName evidence="2">Prevent-host-death protein</fullName>
    </submittedName>
</protein>
<dbReference type="STRING" id="28066.RF819_18735"/>
<dbReference type="AlphaFoldDB" id="A0A1T1AWG2"/>
<dbReference type="RefSeq" id="WP_078366344.1">
    <property type="nucleotide sequence ID" value="NZ_MTJN01000002.1"/>
</dbReference>
<organism evidence="2 3">
    <name type="scientific">Rhodoferax fermentans</name>
    <dbReference type="NCBI Taxonomy" id="28066"/>
    <lineage>
        <taxon>Bacteria</taxon>
        <taxon>Pseudomonadati</taxon>
        <taxon>Pseudomonadota</taxon>
        <taxon>Betaproteobacteria</taxon>
        <taxon>Burkholderiales</taxon>
        <taxon>Comamonadaceae</taxon>
        <taxon>Rhodoferax</taxon>
    </lineage>
</organism>
<comment type="similarity">
    <text evidence="1">Belongs to the phD/YefM antitoxin family.</text>
</comment>
<comment type="caution">
    <text evidence="2">The sequence shown here is derived from an EMBL/GenBank/DDBJ whole genome shotgun (WGS) entry which is preliminary data.</text>
</comment>
<reference evidence="2 3" key="1">
    <citation type="submission" date="2017-01" db="EMBL/GenBank/DDBJ databases">
        <title>Genome sequencing of Rhodoferax fermentans JCM 7819.</title>
        <authorList>
            <person name="Kim Y.J."/>
            <person name="Farh M.E.-A."/>
            <person name="Yang D.-C."/>
        </authorList>
    </citation>
    <scope>NUCLEOTIDE SEQUENCE [LARGE SCALE GENOMIC DNA]</scope>
    <source>
        <strain evidence="2 3">JCM 7819</strain>
    </source>
</reference>
<dbReference type="EMBL" id="MTJN01000002">
    <property type="protein sequence ID" value="OOV08462.1"/>
    <property type="molecule type" value="Genomic_DNA"/>
</dbReference>
<evidence type="ECO:0000313" key="3">
    <source>
        <dbReference type="Proteomes" id="UP000190750"/>
    </source>
</evidence>
<dbReference type="OrthoDB" id="9814740at2"/>
<name>A0A1T1AWG2_RHOFE</name>
<sequence>MPHISANDLKTKGISAIELALSTAPEAIVSVRGKDKFVVMDMAHYHYLRECELDAALAQTRADLAAGRAVQESPEAHLARLDAM</sequence>
<dbReference type="SUPFAM" id="SSF143120">
    <property type="entry name" value="YefM-like"/>
    <property type="match status" value="1"/>
</dbReference>
<dbReference type="InterPro" id="IPR036165">
    <property type="entry name" value="YefM-like_sf"/>
</dbReference>
<dbReference type="Proteomes" id="UP000190750">
    <property type="component" value="Unassembled WGS sequence"/>
</dbReference>
<proteinExistence type="inferred from homology"/>
<evidence type="ECO:0000313" key="2">
    <source>
        <dbReference type="EMBL" id="OOV08462.1"/>
    </source>
</evidence>
<gene>
    <name evidence="2" type="ORF">RF819_18735</name>
</gene>
<evidence type="ECO:0000256" key="1">
    <source>
        <dbReference type="ARBA" id="ARBA00009981"/>
    </source>
</evidence>
<keyword evidence="3" id="KW-1185">Reference proteome</keyword>
<accession>A0A1T1AWG2</accession>